<dbReference type="EMBL" id="JAPDDT010000023">
    <property type="protein sequence ID" value="MCW1926259.1"/>
    <property type="molecule type" value="Genomic_DNA"/>
</dbReference>
<keyword evidence="2" id="KW-1185">Reference proteome</keyword>
<proteinExistence type="predicted"/>
<dbReference type="Proteomes" id="UP001320876">
    <property type="component" value="Unassembled WGS sequence"/>
</dbReference>
<gene>
    <name evidence="1" type="ORF">OKA05_27140</name>
</gene>
<accession>A0ABT3GS06</accession>
<dbReference type="RefSeq" id="WP_264490367.1">
    <property type="nucleotide sequence ID" value="NZ_JAPDDT010000023.1"/>
</dbReference>
<sequence>MNDAENENQDPIRKHSERLLQLIKDKTGAELEYTMLSLLHLDKILEHLFGKGMSHLPQEGMEDLKKMLRIQIACYYGECIRETFSGVWTRDENLGLSLREIANMDIAIFPLNTANDRLEGEDMKLFISAQFVCSEVFKQMREKVYAEAPVPKPAGAMPPPLPPQ</sequence>
<protein>
    <submittedName>
        <fullName evidence="1">Uncharacterized protein</fullName>
    </submittedName>
</protein>
<reference evidence="1 2" key="1">
    <citation type="submission" date="2022-10" db="EMBL/GenBank/DDBJ databases">
        <title>Luteolibacter arcticus strain CCTCC AB 2014275, whole genome shotgun sequencing project.</title>
        <authorList>
            <person name="Zhao G."/>
            <person name="Shen L."/>
        </authorList>
    </citation>
    <scope>NUCLEOTIDE SEQUENCE [LARGE SCALE GENOMIC DNA]</scope>
    <source>
        <strain evidence="1 2">CCTCC AB 2014275</strain>
    </source>
</reference>
<name>A0ABT3GS06_9BACT</name>
<comment type="caution">
    <text evidence="1">The sequence shown here is derived from an EMBL/GenBank/DDBJ whole genome shotgun (WGS) entry which is preliminary data.</text>
</comment>
<organism evidence="1 2">
    <name type="scientific">Luteolibacter arcticus</name>
    <dbReference type="NCBI Taxonomy" id="1581411"/>
    <lineage>
        <taxon>Bacteria</taxon>
        <taxon>Pseudomonadati</taxon>
        <taxon>Verrucomicrobiota</taxon>
        <taxon>Verrucomicrobiia</taxon>
        <taxon>Verrucomicrobiales</taxon>
        <taxon>Verrucomicrobiaceae</taxon>
        <taxon>Luteolibacter</taxon>
    </lineage>
</organism>
<evidence type="ECO:0000313" key="2">
    <source>
        <dbReference type="Proteomes" id="UP001320876"/>
    </source>
</evidence>
<evidence type="ECO:0000313" key="1">
    <source>
        <dbReference type="EMBL" id="MCW1926259.1"/>
    </source>
</evidence>